<proteinExistence type="inferred from homology"/>
<organism evidence="6">
    <name type="scientific">Amorphochlora amoebiformis</name>
    <dbReference type="NCBI Taxonomy" id="1561963"/>
    <lineage>
        <taxon>Eukaryota</taxon>
        <taxon>Sar</taxon>
        <taxon>Rhizaria</taxon>
        <taxon>Cercozoa</taxon>
        <taxon>Chlorarachniophyceae</taxon>
        <taxon>Amorphochlora</taxon>
    </lineage>
</organism>
<dbReference type="CDD" id="cd00685">
    <property type="entry name" value="Trans_IPPS_HT"/>
    <property type="match status" value="1"/>
</dbReference>
<sequence>MKKDPVDWRDSKAARPEMEKYYKEFAKGFVDYVATTYEWPDVGVDRMTRMLDYTVPGGKYNRGLLCIWTAIDTCKMKGIEFATVEKQSIVLAWCVEILQACFLVSDDVMDSSVTRRGKPCWYKVEGVGLDAVNDALILESFLFWLIEKYFDGKQYVALMKLFHDVSLKTQMGQMLDTMSEKAKGKKGIFETFNMKYYTRIIKYKTAFYSFYLPAASALIACGLTAPATLKACEEICVAMGIKFQIQDDYLDCYGKPEVIGKVGTDIFDHKCTWLLVMALQLMSKEQRQVLEANYGMGIAEKSAEKKVKEIYRSLNLTEVYEKQEKDSYSQCESLISKHKETLPSETFIRLLKKIHKRIK</sequence>
<evidence type="ECO:0000256" key="1">
    <source>
        <dbReference type="ARBA" id="ARBA00001946"/>
    </source>
</evidence>
<dbReference type="InterPro" id="IPR008949">
    <property type="entry name" value="Isoprenoid_synthase_dom_sf"/>
</dbReference>
<dbReference type="PANTHER" id="PTHR11525:SF0">
    <property type="entry name" value="FARNESYL PYROPHOSPHATE SYNTHASE"/>
    <property type="match status" value="1"/>
</dbReference>
<evidence type="ECO:0000256" key="3">
    <source>
        <dbReference type="ARBA" id="ARBA00022723"/>
    </source>
</evidence>
<dbReference type="GO" id="GO:0004161">
    <property type="term" value="F:dimethylallyltranstransferase activity"/>
    <property type="evidence" value="ECO:0007669"/>
    <property type="project" value="TreeGrafter"/>
</dbReference>
<dbReference type="InterPro" id="IPR039702">
    <property type="entry name" value="FPS1-like"/>
</dbReference>
<evidence type="ECO:0008006" key="7">
    <source>
        <dbReference type="Google" id="ProtNLM"/>
    </source>
</evidence>
<accession>A0A7S0H3D1</accession>
<dbReference type="SFLD" id="SFLDS00005">
    <property type="entry name" value="Isoprenoid_Synthase_Type_I"/>
    <property type="match status" value="1"/>
</dbReference>
<dbReference type="EMBL" id="HBEM01024914">
    <property type="protein sequence ID" value="CAD8457976.1"/>
    <property type="molecule type" value="Transcribed_RNA"/>
</dbReference>
<keyword evidence="4" id="KW-0460">Magnesium</keyword>
<dbReference type="SUPFAM" id="SSF48576">
    <property type="entry name" value="Terpenoid synthases"/>
    <property type="match status" value="1"/>
</dbReference>
<name>A0A7S0H3D1_9EUKA</name>
<dbReference type="PROSITE" id="PS00723">
    <property type="entry name" value="POLYPRENYL_SYNTHASE_1"/>
    <property type="match status" value="1"/>
</dbReference>
<evidence type="ECO:0000256" key="2">
    <source>
        <dbReference type="ARBA" id="ARBA00022679"/>
    </source>
</evidence>
<gene>
    <name evidence="6" type="ORF">LAMO00422_LOCUS16927</name>
</gene>
<keyword evidence="3" id="KW-0479">Metal-binding</keyword>
<dbReference type="GO" id="GO:0005737">
    <property type="term" value="C:cytoplasm"/>
    <property type="evidence" value="ECO:0007669"/>
    <property type="project" value="TreeGrafter"/>
</dbReference>
<dbReference type="GO" id="GO:0045337">
    <property type="term" value="P:farnesyl diphosphate biosynthetic process"/>
    <property type="evidence" value="ECO:0007669"/>
    <property type="project" value="TreeGrafter"/>
</dbReference>
<dbReference type="Pfam" id="PF00348">
    <property type="entry name" value="polyprenyl_synt"/>
    <property type="match status" value="1"/>
</dbReference>
<dbReference type="GO" id="GO:0004337">
    <property type="term" value="F:(2E,6E)-farnesyl diphosphate synthase activity"/>
    <property type="evidence" value="ECO:0007669"/>
    <property type="project" value="TreeGrafter"/>
</dbReference>
<dbReference type="PANTHER" id="PTHR11525">
    <property type="entry name" value="FARNESYL-PYROPHOSPHATE SYNTHETASE"/>
    <property type="match status" value="1"/>
</dbReference>
<reference evidence="6" key="1">
    <citation type="submission" date="2021-01" db="EMBL/GenBank/DDBJ databases">
        <authorList>
            <person name="Corre E."/>
            <person name="Pelletier E."/>
            <person name="Niang G."/>
            <person name="Scheremetjew M."/>
            <person name="Finn R."/>
            <person name="Kale V."/>
            <person name="Holt S."/>
            <person name="Cochrane G."/>
            <person name="Meng A."/>
            <person name="Brown T."/>
            <person name="Cohen L."/>
        </authorList>
    </citation>
    <scope>NUCLEOTIDE SEQUENCE</scope>
    <source>
        <strain evidence="6">CCMP2058</strain>
    </source>
</reference>
<dbReference type="PROSITE" id="PS00444">
    <property type="entry name" value="POLYPRENYL_SYNTHASE_2"/>
    <property type="match status" value="1"/>
</dbReference>
<dbReference type="SFLD" id="SFLDG01017">
    <property type="entry name" value="Polyprenyl_Transferase_Like"/>
    <property type="match status" value="1"/>
</dbReference>
<dbReference type="InterPro" id="IPR033749">
    <property type="entry name" value="Polyprenyl_synt_CS"/>
</dbReference>
<keyword evidence="2 5" id="KW-0808">Transferase</keyword>
<dbReference type="InterPro" id="IPR000092">
    <property type="entry name" value="Polyprenyl_synt"/>
</dbReference>
<dbReference type="AlphaFoldDB" id="A0A7S0H3D1"/>
<evidence type="ECO:0000256" key="4">
    <source>
        <dbReference type="ARBA" id="ARBA00022842"/>
    </source>
</evidence>
<dbReference type="GO" id="GO:0046872">
    <property type="term" value="F:metal ion binding"/>
    <property type="evidence" value="ECO:0007669"/>
    <property type="project" value="UniProtKB-KW"/>
</dbReference>
<comment type="similarity">
    <text evidence="5">Belongs to the FPP/GGPP synthase family.</text>
</comment>
<protein>
    <recommendedName>
        <fullName evidence="7">Farnesyl pyrophosphate synthase</fullName>
    </recommendedName>
</protein>
<evidence type="ECO:0000256" key="5">
    <source>
        <dbReference type="RuleBase" id="RU004466"/>
    </source>
</evidence>
<evidence type="ECO:0000313" key="6">
    <source>
        <dbReference type="EMBL" id="CAD8457976.1"/>
    </source>
</evidence>
<dbReference type="Gene3D" id="1.10.600.10">
    <property type="entry name" value="Farnesyl Diphosphate Synthase"/>
    <property type="match status" value="1"/>
</dbReference>
<comment type="cofactor">
    <cofactor evidence="1">
        <name>Mg(2+)</name>
        <dbReference type="ChEBI" id="CHEBI:18420"/>
    </cofactor>
</comment>